<evidence type="ECO:0000256" key="4">
    <source>
        <dbReference type="ARBA" id="ARBA00023163"/>
    </source>
</evidence>
<dbReference type="GO" id="GO:0045892">
    <property type="term" value="P:negative regulation of DNA-templated transcription"/>
    <property type="evidence" value="ECO:0007669"/>
    <property type="project" value="InterPro"/>
</dbReference>
<evidence type="ECO:0000256" key="5">
    <source>
        <dbReference type="SAM" id="MobiDB-lite"/>
    </source>
</evidence>
<proteinExistence type="inferred from homology"/>
<dbReference type="InterPro" id="IPR005650">
    <property type="entry name" value="BlaI_family"/>
</dbReference>
<accession>A0AAW8F830</accession>
<sequence>MPNEPASGPLKSRYAELAHADLEENRRRQAELMSHVEALREEEALLVHICNLTGQSAVGPLGGPAPGQVQEGASADVPVLGGQHPTEPSPDLSASGRHRSEKGAAPKAGAKQPLLRDLVLDLLRTHDEPRLAREVHEEFLRKHPARQPSVQVVRNTIEGLVAKGHVRRHKQGRSVMYSVSESVTANSV</sequence>
<comment type="similarity">
    <text evidence="1">Belongs to the BlaI transcriptional regulatory family.</text>
</comment>
<comment type="caution">
    <text evidence="6">The sequence shown here is derived from an EMBL/GenBank/DDBJ whole genome shotgun (WGS) entry which is preliminary data.</text>
</comment>
<dbReference type="Gene3D" id="1.10.10.10">
    <property type="entry name" value="Winged helix-like DNA-binding domain superfamily/Winged helix DNA-binding domain"/>
    <property type="match status" value="1"/>
</dbReference>
<reference evidence="6" key="1">
    <citation type="submission" date="2023-07" db="EMBL/GenBank/DDBJ databases">
        <title>Comparative genomics of wheat-associated soil bacteria to identify genetic determinants of phenazine resistance.</title>
        <authorList>
            <person name="Mouncey N."/>
        </authorList>
    </citation>
    <scope>NUCLEOTIDE SEQUENCE</scope>
    <source>
        <strain evidence="6">V4I22</strain>
    </source>
</reference>
<feature type="region of interest" description="Disordered" evidence="5">
    <location>
        <begin position="61"/>
        <end position="111"/>
    </location>
</feature>
<dbReference type="InterPro" id="IPR036390">
    <property type="entry name" value="WH_DNA-bd_sf"/>
</dbReference>
<dbReference type="AlphaFoldDB" id="A0AAW8F830"/>
<evidence type="ECO:0008006" key="8">
    <source>
        <dbReference type="Google" id="ProtNLM"/>
    </source>
</evidence>
<evidence type="ECO:0000256" key="1">
    <source>
        <dbReference type="ARBA" id="ARBA00011046"/>
    </source>
</evidence>
<dbReference type="EMBL" id="JAUSZV010000005">
    <property type="protein sequence ID" value="MDQ0904882.1"/>
    <property type="molecule type" value="Genomic_DNA"/>
</dbReference>
<evidence type="ECO:0000313" key="7">
    <source>
        <dbReference type="Proteomes" id="UP001234216"/>
    </source>
</evidence>
<dbReference type="InterPro" id="IPR036388">
    <property type="entry name" value="WH-like_DNA-bd_sf"/>
</dbReference>
<evidence type="ECO:0000256" key="2">
    <source>
        <dbReference type="ARBA" id="ARBA00023015"/>
    </source>
</evidence>
<dbReference type="Pfam" id="PF03965">
    <property type="entry name" value="Penicillinase_R"/>
    <property type="match status" value="1"/>
</dbReference>
<name>A0AAW8F830_9ACTN</name>
<organism evidence="6 7">
    <name type="scientific">Streptomyces canus</name>
    <dbReference type="NCBI Taxonomy" id="58343"/>
    <lineage>
        <taxon>Bacteria</taxon>
        <taxon>Bacillati</taxon>
        <taxon>Actinomycetota</taxon>
        <taxon>Actinomycetes</taxon>
        <taxon>Kitasatosporales</taxon>
        <taxon>Streptomycetaceae</taxon>
        <taxon>Streptomyces</taxon>
        <taxon>Streptomyces aurantiacus group</taxon>
    </lineage>
</organism>
<protein>
    <recommendedName>
        <fullName evidence="8">BlaI/MecI/CopY family transcriptional regulator</fullName>
    </recommendedName>
</protein>
<dbReference type="Proteomes" id="UP001234216">
    <property type="component" value="Unassembled WGS sequence"/>
</dbReference>
<keyword evidence="4" id="KW-0804">Transcription</keyword>
<dbReference type="SUPFAM" id="SSF46785">
    <property type="entry name" value="Winged helix' DNA-binding domain"/>
    <property type="match status" value="1"/>
</dbReference>
<gene>
    <name evidence="6" type="ORF">QFZ22_000867</name>
</gene>
<evidence type="ECO:0000313" key="6">
    <source>
        <dbReference type="EMBL" id="MDQ0904882.1"/>
    </source>
</evidence>
<dbReference type="GO" id="GO:0003677">
    <property type="term" value="F:DNA binding"/>
    <property type="evidence" value="ECO:0007669"/>
    <property type="project" value="UniProtKB-KW"/>
</dbReference>
<keyword evidence="2" id="KW-0805">Transcription regulation</keyword>
<evidence type="ECO:0000256" key="3">
    <source>
        <dbReference type="ARBA" id="ARBA00023125"/>
    </source>
</evidence>
<keyword evidence="3" id="KW-0238">DNA-binding</keyword>